<keyword evidence="1" id="KW-0001">2Fe-2S</keyword>
<protein>
    <submittedName>
        <fullName evidence="9">Cytochrome b6-f complex iron-sulfur subunit</fullName>
        <ecNumber evidence="9">1.10.9.1</ecNumber>
    </submittedName>
</protein>
<keyword evidence="7" id="KW-0472">Membrane</keyword>
<dbReference type="KEGG" id="fmr:Fuma_01650"/>
<dbReference type="Gene3D" id="2.102.10.10">
    <property type="entry name" value="Rieske [2Fe-2S] iron-sulphur domain"/>
    <property type="match status" value="1"/>
</dbReference>
<feature type="transmembrane region" description="Helical" evidence="7">
    <location>
        <begin position="31"/>
        <end position="57"/>
    </location>
</feature>
<organism evidence="9 10">
    <name type="scientific">Fuerstiella marisgermanici</name>
    <dbReference type="NCBI Taxonomy" id="1891926"/>
    <lineage>
        <taxon>Bacteria</taxon>
        <taxon>Pseudomonadati</taxon>
        <taxon>Planctomycetota</taxon>
        <taxon>Planctomycetia</taxon>
        <taxon>Planctomycetales</taxon>
        <taxon>Planctomycetaceae</taxon>
        <taxon>Fuerstiella</taxon>
    </lineage>
</organism>
<keyword evidence="2" id="KW-0479">Metal-binding</keyword>
<dbReference type="STRING" id="1891926.Fuma_01650"/>
<reference evidence="9 10" key="1">
    <citation type="journal article" date="2016" name="Front. Microbiol.">
        <title>Fuerstia marisgermanicae gen. nov., sp. nov., an Unusual Member of the Phylum Planctomycetes from the German Wadden Sea.</title>
        <authorList>
            <person name="Kohn T."/>
            <person name="Heuer A."/>
            <person name="Jogler M."/>
            <person name="Vollmers J."/>
            <person name="Boedeker C."/>
            <person name="Bunk B."/>
            <person name="Rast P."/>
            <person name="Borchert D."/>
            <person name="Glockner I."/>
            <person name="Freese H.M."/>
            <person name="Klenk H.P."/>
            <person name="Overmann J."/>
            <person name="Kaster A.K."/>
            <person name="Rohde M."/>
            <person name="Wiegand S."/>
            <person name="Jogler C."/>
        </authorList>
    </citation>
    <scope>NUCLEOTIDE SEQUENCE [LARGE SCALE GENOMIC DNA]</scope>
    <source>
        <strain evidence="9 10">NH11</strain>
    </source>
</reference>
<keyword evidence="4" id="KW-0411">Iron-sulfur</keyword>
<keyword evidence="5" id="KW-1015">Disulfide bond</keyword>
<dbReference type="Pfam" id="PF00355">
    <property type="entry name" value="Rieske"/>
    <property type="match status" value="1"/>
</dbReference>
<dbReference type="RefSeq" id="WP_077023712.1">
    <property type="nucleotide sequence ID" value="NZ_CP017641.1"/>
</dbReference>
<keyword evidence="7" id="KW-1133">Transmembrane helix</keyword>
<dbReference type="CDD" id="cd03467">
    <property type="entry name" value="Rieske"/>
    <property type="match status" value="1"/>
</dbReference>
<feature type="domain" description="Rieske" evidence="8">
    <location>
        <begin position="122"/>
        <end position="176"/>
    </location>
</feature>
<dbReference type="EC" id="1.10.9.1" evidence="9"/>
<keyword evidence="10" id="KW-1185">Reference proteome</keyword>
<dbReference type="PROSITE" id="PS51296">
    <property type="entry name" value="RIESKE"/>
    <property type="match status" value="1"/>
</dbReference>
<evidence type="ECO:0000256" key="5">
    <source>
        <dbReference type="ARBA" id="ARBA00023157"/>
    </source>
</evidence>
<dbReference type="GO" id="GO:0051537">
    <property type="term" value="F:2 iron, 2 sulfur cluster binding"/>
    <property type="evidence" value="ECO:0007669"/>
    <property type="project" value="UniProtKB-KW"/>
</dbReference>
<dbReference type="GO" id="GO:0046872">
    <property type="term" value="F:metal ion binding"/>
    <property type="evidence" value="ECO:0007669"/>
    <property type="project" value="UniProtKB-KW"/>
</dbReference>
<dbReference type="Proteomes" id="UP000187735">
    <property type="component" value="Chromosome"/>
</dbReference>
<evidence type="ECO:0000259" key="8">
    <source>
        <dbReference type="PROSITE" id="PS51296"/>
    </source>
</evidence>
<dbReference type="OrthoDB" id="9767869at2"/>
<evidence type="ECO:0000256" key="6">
    <source>
        <dbReference type="SAM" id="MobiDB-lite"/>
    </source>
</evidence>
<evidence type="ECO:0000256" key="7">
    <source>
        <dbReference type="SAM" id="Phobius"/>
    </source>
</evidence>
<evidence type="ECO:0000313" key="10">
    <source>
        <dbReference type="Proteomes" id="UP000187735"/>
    </source>
</evidence>
<proteinExistence type="predicted"/>
<evidence type="ECO:0000256" key="2">
    <source>
        <dbReference type="ARBA" id="ARBA00022723"/>
    </source>
</evidence>
<name>A0A1P8WDA0_9PLAN</name>
<dbReference type="AlphaFoldDB" id="A0A1P8WDA0"/>
<dbReference type="PANTHER" id="PTHR10134">
    <property type="entry name" value="CYTOCHROME B-C1 COMPLEX SUBUNIT RIESKE, MITOCHONDRIAL"/>
    <property type="match status" value="1"/>
</dbReference>
<feature type="region of interest" description="Disordered" evidence="6">
    <location>
        <begin position="1"/>
        <end position="24"/>
    </location>
</feature>
<dbReference type="SUPFAM" id="SSF50022">
    <property type="entry name" value="ISP domain"/>
    <property type="match status" value="1"/>
</dbReference>
<evidence type="ECO:0000256" key="3">
    <source>
        <dbReference type="ARBA" id="ARBA00023004"/>
    </source>
</evidence>
<gene>
    <name evidence="9" type="primary">petC_1</name>
    <name evidence="9" type="ORF">Fuma_01650</name>
</gene>
<dbReference type="GO" id="GO:0016491">
    <property type="term" value="F:oxidoreductase activity"/>
    <property type="evidence" value="ECO:0007669"/>
    <property type="project" value="UniProtKB-KW"/>
</dbReference>
<sequence length="212" mass="22732">MGDTNSPDTSAPAETPSDAELSSGSESRRNALVSVLTGFLSFVIVAIPSFLAGAFYLDPILRRKKSGGAAGGGALDGFIKLDATTDSLPDDGTPVAVTVKSTLDDAWNRFKDVPVGSVWLRKQPDGSVIAFNSICPHLGCSVNYRRSDDDFFCPCHTSSFDLDGTKTNEVPPRNMDELEIITATDGEPGKDGKELWLKFQNFRGATEQKIPV</sequence>
<evidence type="ECO:0000256" key="1">
    <source>
        <dbReference type="ARBA" id="ARBA00022714"/>
    </source>
</evidence>
<evidence type="ECO:0000256" key="4">
    <source>
        <dbReference type="ARBA" id="ARBA00023014"/>
    </source>
</evidence>
<dbReference type="EMBL" id="CP017641">
    <property type="protein sequence ID" value="APZ92046.1"/>
    <property type="molecule type" value="Genomic_DNA"/>
</dbReference>
<keyword evidence="7" id="KW-0812">Transmembrane</keyword>
<accession>A0A1P8WDA0</accession>
<dbReference type="InterPro" id="IPR014349">
    <property type="entry name" value="Rieske_Fe-S_prot"/>
</dbReference>
<dbReference type="InterPro" id="IPR017941">
    <property type="entry name" value="Rieske_2Fe-2S"/>
</dbReference>
<keyword evidence="9" id="KW-0560">Oxidoreductase</keyword>
<dbReference type="InterPro" id="IPR036922">
    <property type="entry name" value="Rieske_2Fe-2S_sf"/>
</dbReference>
<evidence type="ECO:0000313" key="9">
    <source>
        <dbReference type="EMBL" id="APZ92046.1"/>
    </source>
</evidence>
<keyword evidence="3" id="KW-0408">Iron</keyword>